<keyword evidence="5" id="KW-0720">Serine protease</keyword>
<dbReference type="AlphaFoldDB" id="A0A939QQP8"/>
<evidence type="ECO:0000256" key="1">
    <source>
        <dbReference type="ARBA" id="ARBA00007039"/>
    </source>
</evidence>
<dbReference type="InterPro" id="IPR001907">
    <property type="entry name" value="ClpP"/>
</dbReference>
<dbReference type="CDD" id="cd07016">
    <property type="entry name" value="S14_ClpP_1"/>
    <property type="match status" value="1"/>
</dbReference>
<dbReference type="Pfam" id="PF10123">
    <property type="entry name" value="Mu-like_Pro"/>
    <property type="match status" value="1"/>
</dbReference>
<dbReference type="SUPFAM" id="SSF52096">
    <property type="entry name" value="ClpP/crotonase"/>
    <property type="match status" value="1"/>
</dbReference>
<dbReference type="InterPro" id="IPR029045">
    <property type="entry name" value="ClpP/crotonase-like_dom_sf"/>
</dbReference>
<evidence type="ECO:0000313" key="8">
    <source>
        <dbReference type="Proteomes" id="UP000680132"/>
    </source>
</evidence>
<dbReference type="GO" id="GO:0006515">
    <property type="term" value="P:protein quality control for misfolded or incompletely synthesized proteins"/>
    <property type="evidence" value="ECO:0007669"/>
    <property type="project" value="TreeGrafter"/>
</dbReference>
<dbReference type="NCBIfam" id="NF045542">
    <property type="entry name" value="Clp_rel_HeadMat"/>
    <property type="match status" value="1"/>
</dbReference>
<dbReference type="InterPro" id="IPR012106">
    <property type="entry name" value="Phage_Mu_Gp1"/>
</dbReference>
<keyword evidence="2" id="KW-0963">Cytoplasm</keyword>
<dbReference type="PRINTS" id="PR00127">
    <property type="entry name" value="CLPPROTEASEP"/>
</dbReference>
<gene>
    <name evidence="7" type="ORF">J5V96_09380</name>
</gene>
<sequence>MTRNETWPNRFWGSRDVPKTKREFFDAVVAPPPSGDAPEVATIRLYGPIDSWGGFWGISAKDVGGVLDALPESVSHIILRINSPGGHVFEGISIMNLLGAHRAKVTAVVDGLAASAASVIAAGADETVMSPGTQMMIHCTSTIVWGNAADMRKEAAVLEGLDRSLAEIYTAKAGEKDWAALLEAETWLTAADAVAEGLADRVAVIPDAGETETVGDEDDLLVVPDEDEPEDMAAARVIRFAARATRTAAKAATKLPSSTEPGDPNRKESAVAYSDLTAGLRERLGVTDADASDETLLAALDQVLEEQAENPAAPAASIPEGAVVMDAAALAELRENAALGAQARREQESTRRDNIVDAALAEGRIAASSRESWRAQLDKDEEGITALLQSFPKNAVPVAEIGHSDTVTSADDALYGSVYGSTEKEA</sequence>
<name>A0A939QQP8_9MICO</name>
<dbReference type="Proteomes" id="UP000680132">
    <property type="component" value="Unassembled WGS sequence"/>
</dbReference>
<dbReference type="GO" id="GO:0004176">
    <property type="term" value="F:ATP-dependent peptidase activity"/>
    <property type="evidence" value="ECO:0007669"/>
    <property type="project" value="InterPro"/>
</dbReference>
<dbReference type="PANTHER" id="PTHR10381:SF70">
    <property type="entry name" value="ATP-DEPENDENT CLP PROTEASE PROTEOLYTIC SUBUNIT"/>
    <property type="match status" value="1"/>
</dbReference>
<dbReference type="GO" id="GO:0004252">
    <property type="term" value="F:serine-type endopeptidase activity"/>
    <property type="evidence" value="ECO:0007669"/>
    <property type="project" value="InterPro"/>
</dbReference>
<evidence type="ECO:0000256" key="6">
    <source>
        <dbReference type="RuleBase" id="RU003567"/>
    </source>
</evidence>
<dbReference type="Gene3D" id="3.90.226.10">
    <property type="entry name" value="2-enoyl-CoA Hydratase, Chain A, domain 1"/>
    <property type="match status" value="1"/>
</dbReference>
<comment type="caution">
    <text evidence="7">The sequence shown here is derived from an EMBL/GenBank/DDBJ whole genome shotgun (WGS) entry which is preliminary data.</text>
</comment>
<dbReference type="EMBL" id="JAGFOA010000003">
    <property type="protein sequence ID" value="MBO3663726.1"/>
    <property type="molecule type" value="Genomic_DNA"/>
</dbReference>
<evidence type="ECO:0000256" key="5">
    <source>
        <dbReference type="ARBA" id="ARBA00022825"/>
    </source>
</evidence>
<dbReference type="PANTHER" id="PTHR10381">
    <property type="entry name" value="ATP-DEPENDENT CLP PROTEASE PROTEOLYTIC SUBUNIT"/>
    <property type="match status" value="1"/>
</dbReference>
<organism evidence="7 8">
    <name type="scientific">Microbacterium stercoris</name>
    <dbReference type="NCBI Taxonomy" id="2820289"/>
    <lineage>
        <taxon>Bacteria</taxon>
        <taxon>Bacillati</taxon>
        <taxon>Actinomycetota</taxon>
        <taxon>Actinomycetes</taxon>
        <taxon>Micrococcales</taxon>
        <taxon>Microbacteriaceae</taxon>
        <taxon>Microbacterium</taxon>
    </lineage>
</organism>
<evidence type="ECO:0000256" key="2">
    <source>
        <dbReference type="ARBA" id="ARBA00022490"/>
    </source>
</evidence>
<dbReference type="InterPro" id="IPR023562">
    <property type="entry name" value="ClpP/TepA"/>
</dbReference>
<evidence type="ECO:0000256" key="4">
    <source>
        <dbReference type="ARBA" id="ARBA00022801"/>
    </source>
</evidence>
<accession>A0A939QQP8</accession>
<reference evidence="7" key="1">
    <citation type="submission" date="2021-03" db="EMBL/GenBank/DDBJ databases">
        <title>Microbacterium sp. nov., a novel actinobacterium isolated from cow dung.</title>
        <authorList>
            <person name="Zhang L."/>
        </authorList>
    </citation>
    <scope>NUCLEOTIDE SEQUENCE</scope>
    <source>
        <strain evidence="7">NEAU-LLB</strain>
    </source>
</reference>
<dbReference type="Pfam" id="PF00574">
    <property type="entry name" value="CLP_protease"/>
    <property type="match status" value="1"/>
</dbReference>
<keyword evidence="3 7" id="KW-0645">Protease</keyword>
<dbReference type="GO" id="GO:0009368">
    <property type="term" value="C:endopeptidase Clp complex"/>
    <property type="evidence" value="ECO:0007669"/>
    <property type="project" value="TreeGrafter"/>
</dbReference>
<keyword evidence="8" id="KW-1185">Reference proteome</keyword>
<proteinExistence type="inferred from homology"/>
<dbReference type="GO" id="GO:0051117">
    <property type="term" value="F:ATPase binding"/>
    <property type="evidence" value="ECO:0007669"/>
    <property type="project" value="TreeGrafter"/>
</dbReference>
<dbReference type="RefSeq" id="WP_208503101.1">
    <property type="nucleotide sequence ID" value="NZ_JAGFOA010000003.1"/>
</dbReference>
<comment type="similarity">
    <text evidence="1 6">Belongs to the peptidase S14 family.</text>
</comment>
<evidence type="ECO:0000313" key="7">
    <source>
        <dbReference type="EMBL" id="MBO3663726.1"/>
    </source>
</evidence>
<keyword evidence="4" id="KW-0378">Hydrolase</keyword>
<protein>
    <recommendedName>
        <fullName evidence="6">ATP-dependent Clp protease proteolytic subunit</fullName>
    </recommendedName>
</protein>
<evidence type="ECO:0000256" key="3">
    <source>
        <dbReference type="ARBA" id="ARBA00022670"/>
    </source>
</evidence>